<comment type="similarity">
    <text evidence="2 6">Belongs to the drug/metabolite transporter (DMT) superfamily. Plant drug/metabolite exporter (P-DME) (TC 2.A.7.4) family.</text>
</comment>
<dbReference type="OMA" id="VNIATSW"/>
<feature type="transmembrane region" description="Helical" evidence="6">
    <location>
        <begin position="72"/>
        <end position="98"/>
    </location>
</feature>
<evidence type="ECO:0000256" key="2">
    <source>
        <dbReference type="ARBA" id="ARBA00007635"/>
    </source>
</evidence>
<feature type="domain" description="EamA" evidence="7">
    <location>
        <begin position="10"/>
        <end position="151"/>
    </location>
</feature>
<dbReference type="SMR" id="A0A0R0JU67"/>
<name>A0A0R0JU67_SOYBN</name>
<feature type="transmembrane region" description="Helical" evidence="6">
    <location>
        <begin position="216"/>
        <end position="235"/>
    </location>
</feature>
<dbReference type="Gramene" id="KRH58342">
    <property type="protein sequence ID" value="KRH58342"/>
    <property type="gene ID" value="GLYMA_05G121800"/>
</dbReference>
<reference evidence="9" key="2">
    <citation type="submission" date="2018-02" db="UniProtKB">
        <authorList>
            <consortium name="EnsemblPlants"/>
        </authorList>
    </citation>
    <scope>IDENTIFICATION</scope>
    <source>
        <strain evidence="9">Williams 82</strain>
    </source>
</reference>
<dbReference type="GO" id="GO:0022857">
    <property type="term" value="F:transmembrane transporter activity"/>
    <property type="evidence" value="ECO:0007669"/>
    <property type="project" value="InterPro"/>
</dbReference>
<organism evidence="8">
    <name type="scientific">Glycine max</name>
    <name type="common">Soybean</name>
    <name type="synonym">Glycine hispida</name>
    <dbReference type="NCBI Taxonomy" id="3847"/>
    <lineage>
        <taxon>Eukaryota</taxon>
        <taxon>Viridiplantae</taxon>
        <taxon>Streptophyta</taxon>
        <taxon>Embryophyta</taxon>
        <taxon>Tracheophyta</taxon>
        <taxon>Spermatophyta</taxon>
        <taxon>Magnoliopsida</taxon>
        <taxon>eudicotyledons</taxon>
        <taxon>Gunneridae</taxon>
        <taxon>Pentapetalae</taxon>
        <taxon>rosids</taxon>
        <taxon>fabids</taxon>
        <taxon>Fabales</taxon>
        <taxon>Fabaceae</taxon>
        <taxon>Papilionoideae</taxon>
        <taxon>50 kb inversion clade</taxon>
        <taxon>NPAAA clade</taxon>
        <taxon>indigoferoid/millettioid clade</taxon>
        <taxon>Phaseoleae</taxon>
        <taxon>Glycine</taxon>
        <taxon>Glycine subgen. Soja</taxon>
    </lineage>
</organism>
<evidence type="ECO:0000313" key="10">
    <source>
        <dbReference type="Proteomes" id="UP000008827"/>
    </source>
</evidence>
<sequence>MKKVMQELKPVLLMVLVQLGYASTSILLKFAINDGMSIRVIVAYRHIFGAALSCSLALFFERKNTSKLTWRVLWMSFFSGLFGGSLFQNLAFVALALVSATFQVAIFNLVPAVTFILSILCGYEKLNMRTAATNAKVLGTILGITGSMLLSFLKGVEINIWKDIHINLFHKNINSQLGTSHGREWLGVLCGIGSCLSFSIWLIIQAKVSKEYPSHHSSTALMTLMAAIQGAVYALCFETEWSQWKLGSGIRLLTALYTGIVATGLVNIATSWCVRKRGPLFASVFNPLCLVLVAFASSLLLQEHLYLGSVIGAVLIVCGLYIMLWGKSKEMKTATHMVSSDNTVGEFGVTEAVVVSTTDNSDDGSKCQHQ</sequence>
<evidence type="ECO:0000313" key="9">
    <source>
        <dbReference type="EnsemblPlants" id="KRH58342"/>
    </source>
</evidence>
<dbReference type="GO" id="GO:0005886">
    <property type="term" value="C:plasma membrane"/>
    <property type="evidence" value="ECO:0000318"/>
    <property type="project" value="GO_Central"/>
</dbReference>
<proteinExistence type="inferred from homology"/>
<dbReference type="PANTHER" id="PTHR31218">
    <property type="entry name" value="WAT1-RELATED PROTEIN"/>
    <property type="match status" value="1"/>
</dbReference>
<comment type="subcellular location">
    <subcellularLocation>
        <location evidence="1 6">Membrane</location>
        <topology evidence="1 6">Multi-pass membrane protein</topology>
    </subcellularLocation>
</comment>
<feature type="transmembrane region" description="Helical" evidence="6">
    <location>
        <begin position="135"/>
        <end position="153"/>
    </location>
</feature>
<dbReference type="PaxDb" id="3847-GLYMA05G25050.2"/>
<keyword evidence="4 6" id="KW-1133">Transmembrane helix</keyword>
<feature type="transmembrane region" description="Helical" evidence="6">
    <location>
        <begin position="38"/>
        <end position="60"/>
    </location>
</feature>
<reference evidence="8" key="3">
    <citation type="submission" date="2018-07" db="EMBL/GenBank/DDBJ databases">
        <title>WGS assembly of Glycine max.</title>
        <authorList>
            <person name="Schmutz J."/>
            <person name="Cannon S."/>
            <person name="Schlueter J."/>
            <person name="Ma J."/>
            <person name="Mitros T."/>
            <person name="Nelson W."/>
            <person name="Hyten D."/>
            <person name="Song Q."/>
            <person name="Thelen J."/>
            <person name="Cheng J."/>
            <person name="Xu D."/>
            <person name="Hellsten U."/>
            <person name="May G."/>
            <person name="Yu Y."/>
            <person name="Sakurai T."/>
            <person name="Umezawa T."/>
            <person name="Bhattacharyya M."/>
            <person name="Sandhu D."/>
            <person name="Valliyodan B."/>
            <person name="Lindquist E."/>
            <person name="Peto M."/>
            <person name="Grant D."/>
            <person name="Shu S."/>
            <person name="Goodstein D."/>
            <person name="Barry K."/>
            <person name="Futrell-Griggs M."/>
            <person name="Abernathy B."/>
            <person name="Du J."/>
            <person name="Tian Z."/>
            <person name="Zhu L."/>
            <person name="Gill N."/>
            <person name="Joshi T."/>
            <person name="Libault M."/>
            <person name="Sethuraman A."/>
            <person name="Zhang X."/>
            <person name="Shinozaki K."/>
            <person name="Nguyen H."/>
            <person name="Wing R."/>
            <person name="Cregan P."/>
            <person name="Specht J."/>
            <person name="Grimwood J."/>
            <person name="Rokhsar D."/>
            <person name="Stacey G."/>
            <person name="Shoemaker R."/>
            <person name="Jackson S."/>
        </authorList>
    </citation>
    <scope>NUCLEOTIDE SEQUENCE</scope>
    <source>
        <tissue evidence="8">Callus</tissue>
    </source>
</reference>
<feature type="transmembrane region" description="Helical" evidence="6">
    <location>
        <begin position="12"/>
        <end position="32"/>
    </location>
</feature>
<dbReference type="InterPro" id="IPR000620">
    <property type="entry name" value="EamA_dom"/>
</dbReference>
<feature type="transmembrane region" description="Helical" evidence="6">
    <location>
        <begin position="185"/>
        <end position="204"/>
    </location>
</feature>
<evidence type="ECO:0000256" key="4">
    <source>
        <dbReference type="ARBA" id="ARBA00022989"/>
    </source>
</evidence>
<dbReference type="AlphaFoldDB" id="A0A0R0JU67"/>
<evidence type="ECO:0000256" key="1">
    <source>
        <dbReference type="ARBA" id="ARBA00004141"/>
    </source>
</evidence>
<dbReference type="EMBL" id="CM000838">
    <property type="protein sequence ID" value="KRH58342.1"/>
    <property type="molecule type" value="Genomic_DNA"/>
</dbReference>
<keyword evidence="10" id="KW-1185">Reference proteome</keyword>
<protein>
    <recommendedName>
        <fullName evidence="6">WAT1-related protein</fullName>
    </recommendedName>
</protein>
<dbReference type="OrthoDB" id="1728340at2759"/>
<dbReference type="InterPro" id="IPR037185">
    <property type="entry name" value="EmrE-like"/>
</dbReference>
<reference evidence="8 9" key="1">
    <citation type="journal article" date="2010" name="Nature">
        <title>Genome sequence of the palaeopolyploid soybean.</title>
        <authorList>
            <person name="Schmutz J."/>
            <person name="Cannon S.B."/>
            <person name="Schlueter J."/>
            <person name="Ma J."/>
            <person name="Mitros T."/>
            <person name="Nelson W."/>
            <person name="Hyten D.L."/>
            <person name="Song Q."/>
            <person name="Thelen J.J."/>
            <person name="Cheng J."/>
            <person name="Xu D."/>
            <person name="Hellsten U."/>
            <person name="May G.D."/>
            <person name="Yu Y."/>
            <person name="Sakurai T."/>
            <person name="Umezawa T."/>
            <person name="Bhattacharyya M.K."/>
            <person name="Sandhu D."/>
            <person name="Valliyodan B."/>
            <person name="Lindquist E."/>
            <person name="Peto M."/>
            <person name="Grant D."/>
            <person name="Shu S."/>
            <person name="Goodstein D."/>
            <person name="Barry K."/>
            <person name="Futrell-Griggs M."/>
            <person name="Abernathy B."/>
            <person name="Du J."/>
            <person name="Tian Z."/>
            <person name="Zhu L."/>
            <person name="Gill N."/>
            <person name="Joshi T."/>
            <person name="Libault M."/>
            <person name="Sethuraman A."/>
            <person name="Zhang X.-C."/>
            <person name="Shinozaki K."/>
            <person name="Nguyen H.T."/>
            <person name="Wing R.A."/>
            <person name="Cregan P."/>
            <person name="Specht J."/>
            <person name="Grimwood J."/>
            <person name="Rokhsar D."/>
            <person name="Stacey G."/>
            <person name="Shoemaker R.C."/>
            <person name="Jackson S.A."/>
        </authorList>
    </citation>
    <scope>NUCLEOTIDE SEQUENCE [LARGE SCALE GENOMIC DNA]</scope>
    <source>
        <strain evidence="9">cv. Williams 82</strain>
        <tissue evidence="8">Callus</tissue>
    </source>
</reference>
<feature type="transmembrane region" description="Helical" evidence="6">
    <location>
        <begin position="280"/>
        <end position="299"/>
    </location>
</feature>
<accession>A0A0R0JU67</accession>
<evidence type="ECO:0000256" key="6">
    <source>
        <dbReference type="RuleBase" id="RU363077"/>
    </source>
</evidence>
<dbReference type="Proteomes" id="UP000008827">
    <property type="component" value="Chromosome 5"/>
</dbReference>
<evidence type="ECO:0000256" key="5">
    <source>
        <dbReference type="ARBA" id="ARBA00023136"/>
    </source>
</evidence>
<dbReference type="Pfam" id="PF00892">
    <property type="entry name" value="EamA"/>
    <property type="match status" value="2"/>
</dbReference>
<evidence type="ECO:0000259" key="7">
    <source>
        <dbReference type="Pfam" id="PF00892"/>
    </source>
</evidence>
<evidence type="ECO:0000313" key="8">
    <source>
        <dbReference type="EMBL" id="KRH58342.1"/>
    </source>
</evidence>
<feature type="transmembrane region" description="Helical" evidence="6">
    <location>
        <begin position="305"/>
        <end position="324"/>
    </location>
</feature>
<gene>
    <name evidence="8" type="ORF">GLYMA_05G121800</name>
</gene>
<feature type="domain" description="EamA" evidence="7">
    <location>
        <begin position="186"/>
        <end position="324"/>
    </location>
</feature>
<keyword evidence="3 6" id="KW-0812">Transmembrane</keyword>
<feature type="transmembrane region" description="Helical" evidence="6">
    <location>
        <begin position="255"/>
        <end position="273"/>
    </location>
</feature>
<feature type="transmembrane region" description="Helical" evidence="6">
    <location>
        <begin position="104"/>
        <end position="123"/>
    </location>
</feature>
<dbReference type="InterPro" id="IPR030184">
    <property type="entry name" value="WAT1-related"/>
</dbReference>
<dbReference type="SUPFAM" id="SSF103481">
    <property type="entry name" value="Multidrug resistance efflux transporter EmrE"/>
    <property type="match status" value="2"/>
</dbReference>
<evidence type="ECO:0000256" key="3">
    <source>
        <dbReference type="ARBA" id="ARBA00022692"/>
    </source>
</evidence>
<keyword evidence="5 6" id="KW-0472">Membrane</keyword>
<dbReference type="EnsemblPlants" id="KRH58342">
    <property type="protein sequence ID" value="KRH58342"/>
    <property type="gene ID" value="GLYMA_05G121800"/>
</dbReference>